<evidence type="ECO:0000313" key="2">
    <source>
        <dbReference type="Proteomes" id="UP001164929"/>
    </source>
</evidence>
<dbReference type="EMBL" id="JAQIZT010000014">
    <property type="protein sequence ID" value="KAJ6973881.1"/>
    <property type="molecule type" value="Genomic_DNA"/>
</dbReference>
<keyword evidence="2" id="KW-1185">Reference proteome</keyword>
<gene>
    <name evidence="1" type="ORF">NC653_034030</name>
</gene>
<organism evidence="1 2">
    <name type="scientific">Populus alba x Populus x berolinensis</name>
    <dbReference type="NCBI Taxonomy" id="444605"/>
    <lineage>
        <taxon>Eukaryota</taxon>
        <taxon>Viridiplantae</taxon>
        <taxon>Streptophyta</taxon>
        <taxon>Embryophyta</taxon>
        <taxon>Tracheophyta</taxon>
        <taxon>Spermatophyta</taxon>
        <taxon>Magnoliopsida</taxon>
        <taxon>eudicotyledons</taxon>
        <taxon>Gunneridae</taxon>
        <taxon>Pentapetalae</taxon>
        <taxon>rosids</taxon>
        <taxon>fabids</taxon>
        <taxon>Malpighiales</taxon>
        <taxon>Salicaceae</taxon>
        <taxon>Saliceae</taxon>
        <taxon>Populus</taxon>
    </lineage>
</organism>
<name>A0AAD6PZZ7_9ROSI</name>
<comment type="caution">
    <text evidence="1">The sequence shown here is derived from an EMBL/GenBank/DDBJ whole genome shotgun (WGS) entry which is preliminary data.</text>
</comment>
<protein>
    <submittedName>
        <fullName evidence="1">Uncharacterized protein</fullName>
    </submittedName>
</protein>
<dbReference type="Proteomes" id="UP001164929">
    <property type="component" value="Chromosome 14"/>
</dbReference>
<proteinExistence type="predicted"/>
<accession>A0AAD6PZZ7</accession>
<evidence type="ECO:0000313" key="1">
    <source>
        <dbReference type="EMBL" id="KAJ6973881.1"/>
    </source>
</evidence>
<sequence>MQLLSFQLLQPQWTDCLLFFFQQDLKPLPYLPQRIRIPHCLPSKPLFTQVSLQHSLSLPPLSQHHRWVL</sequence>
<dbReference type="AlphaFoldDB" id="A0AAD6PZZ7"/>
<reference evidence="1" key="1">
    <citation type="journal article" date="2023" name="Mol. Ecol. Resour.">
        <title>Chromosome-level genome assembly of a triploid poplar Populus alba 'Berolinensis'.</title>
        <authorList>
            <person name="Chen S."/>
            <person name="Yu Y."/>
            <person name="Wang X."/>
            <person name="Wang S."/>
            <person name="Zhang T."/>
            <person name="Zhou Y."/>
            <person name="He R."/>
            <person name="Meng N."/>
            <person name="Wang Y."/>
            <person name="Liu W."/>
            <person name="Liu Z."/>
            <person name="Liu J."/>
            <person name="Guo Q."/>
            <person name="Huang H."/>
            <person name="Sederoff R.R."/>
            <person name="Wang G."/>
            <person name="Qu G."/>
            <person name="Chen S."/>
        </authorList>
    </citation>
    <scope>NUCLEOTIDE SEQUENCE</scope>
    <source>
        <strain evidence="1">SC-2020</strain>
    </source>
</reference>